<comment type="similarity">
    <text evidence="1">Belongs to the phD/YefM antitoxin family.</text>
</comment>
<evidence type="ECO:0000313" key="3">
    <source>
        <dbReference type="Proteomes" id="UP000231252"/>
    </source>
</evidence>
<evidence type="ECO:0000256" key="1">
    <source>
        <dbReference type="ARBA" id="ARBA00009981"/>
    </source>
</evidence>
<accession>A0A2H0XC93</accession>
<dbReference type="Proteomes" id="UP000231252">
    <property type="component" value="Unassembled WGS sequence"/>
</dbReference>
<gene>
    <name evidence="2" type="ORF">COT50_01250</name>
</gene>
<evidence type="ECO:0000313" key="2">
    <source>
        <dbReference type="EMBL" id="PIS22567.1"/>
    </source>
</evidence>
<evidence type="ECO:0008006" key="4">
    <source>
        <dbReference type="Google" id="ProtNLM"/>
    </source>
</evidence>
<dbReference type="SUPFAM" id="SSF143120">
    <property type="entry name" value="YefM-like"/>
    <property type="match status" value="1"/>
</dbReference>
<proteinExistence type="inferred from homology"/>
<name>A0A2H0XC93_UNCKA</name>
<dbReference type="InterPro" id="IPR036165">
    <property type="entry name" value="YefM-like_sf"/>
</dbReference>
<dbReference type="EMBL" id="PEYU01000023">
    <property type="protein sequence ID" value="PIS22567.1"/>
    <property type="molecule type" value="Genomic_DNA"/>
</dbReference>
<organism evidence="2 3">
    <name type="scientific">candidate division WWE3 bacterium CG08_land_8_20_14_0_20_41_10</name>
    <dbReference type="NCBI Taxonomy" id="1975085"/>
    <lineage>
        <taxon>Bacteria</taxon>
        <taxon>Katanobacteria</taxon>
    </lineage>
</organism>
<comment type="caution">
    <text evidence="2">The sequence shown here is derived from an EMBL/GenBank/DDBJ whole genome shotgun (WGS) entry which is preliminary data.</text>
</comment>
<reference evidence="3" key="1">
    <citation type="submission" date="2017-09" db="EMBL/GenBank/DDBJ databases">
        <title>Depth-based differentiation of microbial function through sediment-hosted aquifers and enrichment of novel symbionts in the deep terrestrial subsurface.</title>
        <authorList>
            <person name="Probst A.J."/>
            <person name="Ladd B."/>
            <person name="Jarett J.K."/>
            <person name="Geller-Mcgrath D.E."/>
            <person name="Sieber C.M.K."/>
            <person name="Emerson J.B."/>
            <person name="Anantharaman K."/>
            <person name="Thomas B.C."/>
            <person name="Malmstrom R."/>
            <person name="Stieglmeier M."/>
            <person name="Klingl A."/>
            <person name="Woyke T."/>
            <person name="Ryan C.M."/>
            <person name="Banfield J.F."/>
        </authorList>
    </citation>
    <scope>NUCLEOTIDE SEQUENCE [LARGE SCALE GENOMIC DNA]</scope>
</reference>
<protein>
    <recommendedName>
        <fullName evidence="4">Antitoxin</fullName>
    </recommendedName>
</protein>
<dbReference type="AlphaFoldDB" id="A0A2H0XC93"/>
<sequence length="98" mass="11346">MTQDLNSRTVTITDFRRDVDSLTNVLEKDGEVYVTKNNQVMFVAVDPFEYQKKRSPKPLSQVIAEIDEIRKGHKNVSGKSVGDFVADMRNERARRWTK</sequence>